<dbReference type="GeneID" id="11494826"/>
<dbReference type="GO" id="GO:0004550">
    <property type="term" value="F:nucleoside diphosphate kinase activity"/>
    <property type="evidence" value="ECO:0007669"/>
    <property type="project" value="EnsemblFungi"/>
</dbReference>
<dbReference type="OrthoDB" id="425602at2759"/>
<dbReference type="HOGENOM" id="CLU_049131_3_2_1"/>
<dbReference type="InterPro" id="IPR018094">
    <property type="entry name" value="Thymidylate_kinase"/>
</dbReference>
<keyword evidence="12" id="KW-1185">Reference proteome</keyword>
<evidence type="ECO:0000256" key="5">
    <source>
        <dbReference type="ARBA" id="ARBA00022679"/>
    </source>
</evidence>
<evidence type="ECO:0000256" key="9">
    <source>
        <dbReference type="ARBA" id="ARBA00022840"/>
    </source>
</evidence>
<accession>G0W9J5</accession>
<dbReference type="GO" id="GO:0006235">
    <property type="term" value="P:dTTP biosynthetic process"/>
    <property type="evidence" value="ECO:0007669"/>
    <property type="project" value="EnsemblFungi"/>
</dbReference>
<dbReference type="NCBIfam" id="TIGR00041">
    <property type="entry name" value="DTMP_kinase"/>
    <property type="match status" value="1"/>
</dbReference>
<keyword evidence="9" id="KW-0067">ATP-binding</keyword>
<dbReference type="eggNOG" id="KOG3327">
    <property type="taxonomic scope" value="Eukaryota"/>
</dbReference>
<dbReference type="PROSITE" id="PS01331">
    <property type="entry name" value="THYMIDYLATE_KINASE"/>
    <property type="match status" value="1"/>
</dbReference>
<dbReference type="FunFam" id="3.40.50.300:FF:001633">
    <property type="entry name" value="Thymidylate kinase"/>
    <property type="match status" value="1"/>
</dbReference>
<evidence type="ECO:0000256" key="2">
    <source>
        <dbReference type="ARBA" id="ARBA00009776"/>
    </source>
</evidence>
<dbReference type="AlphaFoldDB" id="G0W9J5"/>
<dbReference type="GO" id="GO:0006227">
    <property type="term" value="P:dUDP biosynthetic process"/>
    <property type="evidence" value="ECO:0007669"/>
    <property type="project" value="EnsemblFungi"/>
</dbReference>
<dbReference type="GO" id="GO:0120136">
    <property type="term" value="F:dUMP kinase activity"/>
    <property type="evidence" value="ECO:0007669"/>
    <property type="project" value="EnsemblFungi"/>
</dbReference>
<keyword evidence="7" id="KW-0547">Nucleotide-binding</keyword>
<dbReference type="CDD" id="cd01672">
    <property type="entry name" value="TMPK"/>
    <property type="match status" value="1"/>
</dbReference>
<protein>
    <recommendedName>
        <fullName evidence="4">Thymidylate kinase</fullName>
        <ecNumber evidence="3">2.7.4.9</ecNumber>
    </recommendedName>
</protein>
<evidence type="ECO:0000256" key="4">
    <source>
        <dbReference type="ARBA" id="ARBA00017144"/>
    </source>
</evidence>
<dbReference type="GO" id="GO:0005829">
    <property type="term" value="C:cytosol"/>
    <property type="evidence" value="ECO:0007669"/>
    <property type="project" value="TreeGrafter"/>
</dbReference>
<comment type="pathway">
    <text evidence="1">Pyrimidine metabolism; dTTP biosynthesis.</text>
</comment>
<keyword evidence="6" id="KW-0545">Nucleotide biosynthesis</keyword>
<dbReference type="HAMAP" id="MF_00165">
    <property type="entry name" value="Thymidylate_kinase"/>
    <property type="match status" value="1"/>
</dbReference>
<name>G0W9J5_NAUDC</name>
<feature type="domain" description="Thymidylate kinase-like" evidence="10">
    <location>
        <begin position="9"/>
        <end position="196"/>
    </location>
</feature>
<evidence type="ECO:0000256" key="6">
    <source>
        <dbReference type="ARBA" id="ARBA00022727"/>
    </source>
</evidence>
<dbReference type="PANTHER" id="PTHR10344">
    <property type="entry name" value="THYMIDYLATE KINASE"/>
    <property type="match status" value="1"/>
</dbReference>
<evidence type="ECO:0000313" key="12">
    <source>
        <dbReference type="Proteomes" id="UP000000689"/>
    </source>
</evidence>
<dbReference type="Gene3D" id="3.40.50.300">
    <property type="entry name" value="P-loop containing nucleotide triphosphate hydrolases"/>
    <property type="match status" value="1"/>
</dbReference>
<dbReference type="STRING" id="1071378.G0W9J5"/>
<dbReference type="GO" id="GO:0006233">
    <property type="term" value="P:dTDP biosynthetic process"/>
    <property type="evidence" value="ECO:0007669"/>
    <property type="project" value="EnsemblFungi"/>
</dbReference>
<organism evidence="11 12">
    <name type="scientific">Naumovozyma dairenensis (strain ATCC 10597 / BCRC 20456 / CBS 421 / NBRC 0211 / NRRL Y-12639)</name>
    <name type="common">Saccharomyces dairenensis</name>
    <dbReference type="NCBI Taxonomy" id="1071378"/>
    <lineage>
        <taxon>Eukaryota</taxon>
        <taxon>Fungi</taxon>
        <taxon>Dikarya</taxon>
        <taxon>Ascomycota</taxon>
        <taxon>Saccharomycotina</taxon>
        <taxon>Saccharomycetes</taxon>
        <taxon>Saccharomycetales</taxon>
        <taxon>Saccharomycetaceae</taxon>
        <taxon>Naumovozyma</taxon>
    </lineage>
</organism>
<evidence type="ECO:0000259" key="10">
    <source>
        <dbReference type="Pfam" id="PF02223"/>
    </source>
</evidence>
<dbReference type="InterPro" id="IPR027417">
    <property type="entry name" value="P-loop_NTPase"/>
</dbReference>
<comment type="similarity">
    <text evidence="2">Belongs to the thymidylate kinase family.</text>
</comment>
<dbReference type="Pfam" id="PF02223">
    <property type="entry name" value="Thymidylate_kin"/>
    <property type="match status" value="1"/>
</dbReference>
<reference evidence="11 12" key="1">
    <citation type="journal article" date="2011" name="Proc. Natl. Acad. Sci. U.S.A.">
        <title>Evolutionary erosion of yeast sex chromosomes by mating-type switching accidents.</title>
        <authorList>
            <person name="Gordon J.L."/>
            <person name="Armisen D."/>
            <person name="Proux-Wera E."/>
            <person name="Oheigeartaigh S.S."/>
            <person name="Byrne K.P."/>
            <person name="Wolfe K.H."/>
        </authorList>
    </citation>
    <scope>NUCLEOTIDE SEQUENCE [LARGE SCALE GENOMIC DNA]</scope>
    <source>
        <strain evidence="12">ATCC 10597 / BCRC 20456 / CBS 421 / NBRC 0211 / NRRL Y-12639</strain>
    </source>
</reference>
<keyword evidence="5" id="KW-0808">Transferase</keyword>
<dbReference type="InterPro" id="IPR018095">
    <property type="entry name" value="Thymidylate_kin_CS"/>
</dbReference>
<proteinExistence type="inferred from homology"/>
<dbReference type="EC" id="2.7.4.9" evidence="3"/>
<dbReference type="KEGG" id="ndi:NDAI_0D01420"/>
<dbReference type="InterPro" id="IPR039430">
    <property type="entry name" value="Thymidylate_kin-like_dom"/>
</dbReference>
<evidence type="ECO:0000256" key="1">
    <source>
        <dbReference type="ARBA" id="ARBA00004992"/>
    </source>
</evidence>
<dbReference type="Proteomes" id="UP000000689">
    <property type="component" value="Chromosome 4"/>
</dbReference>
<evidence type="ECO:0000256" key="3">
    <source>
        <dbReference type="ARBA" id="ARBA00012980"/>
    </source>
</evidence>
<dbReference type="SUPFAM" id="SSF52540">
    <property type="entry name" value="P-loop containing nucleoside triphosphate hydrolases"/>
    <property type="match status" value="1"/>
</dbReference>
<dbReference type="PANTHER" id="PTHR10344:SF1">
    <property type="entry name" value="THYMIDYLATE KINASE"/>
    <property type="match status" value="1"/>
</dbReference>
<evidence type="ECO:0000313" key="11">
    <source>
        <dbReference type="EMBL" id="CCD24456.1"/>
    </source>
</evidence>
<dbReference type="RefSeq" id="XP_003669699.1">
    <property type="nucleotide sequence ID" value="XM_003669651.1"/>
</dbReference>
<dbReference type="GO" id="GO:0004798">
    <property type="term" value="F:dTMP kinase activity"/>
    <property type="evidence" value="ECO:0007669"/>
    <property type="project" value="UniProtKB-EC"/>
</dbReference>
<sequence>MGRGKLILVEGLDRTGKTTQTTLLLKKLSSQDAKLIKFPDRTTPIGKLIDNYLTDKEFHLPDQAVHLLFSANRWEVADSIKQLLLEGKIVILDRYVYSGIAYSAAKNIPGMDLKWCLQPDKGLLKPDLTIFLTNDNDNDDKKGFGEERYENVQFQKEVKNQFIKVFSELDSIDKESETLKIVNVTNKSIIQVEEEIWSFVQPVVLNENCHSDTFSYF</sequence>
<dbReference type="OMA" id="YWHQFDA"/>
<keyword evidence="8" id="KW-0418">Kinase</keyword>
<dbReference type="EMBL" id="HE580270">
    <property type="protein sequence ID" value="CCD24456.1"/>
    <property type="molecule type" value="Genomic_DNA"/>
</dbReference>
<dbReference type="GO" id="GO:0005634">
    <property type="term" value="C:nucleus"/>
    <property type="evidence" value="ECO:0007669"/>
    <property type="project" value="EnsemblFungi"/>
</dbReference>
<gene>
    <name evidence="11" type="primary">NDAI0D01420</name>
    <name evidence="11" type="ordered locus">NDAI_0D01420</name>
</gene>
<dbReference type="GO" id="GO:0005524">
    <property type="term" value="F:ATP binding"/>
    <property type="evidence" value="ECO:0007669"/>
    <property type="project" value="UniProtKB-KW"/>
</dbReference>
<evidence type="ECO:0000256" key="7">
    <source>
        <dbReference type="ARBA" id="ARBA00022741"/>
    </source>
</evidence>
<evidence type="ECO:0000256" key="8">
    <source>
        <dbReference type="ARBA" id="ARBA00022777"/>
    </source>
</evidence>